<comment type="subcellular location">
    <subcellularLocation>
        <location evidence="1">Cytoplasm</location>
    </subcellularLocation>
</comment>
<dbReference type="InterPro" id="IPR016156">
    <property type="entry name" value="FAD/NAD-linked_Rdtase_dimer_sf"/>
</dbReference>
<feature type="domain" description="Pyridine nucleotide-disulphide oxidoreductase dimerisation" evidence="17">
    <location>
        <begin position="337"/>
        <end position="444"/>
    </location>
</feature>
<dbReference type="InterPro" id="IPR023753">
    <property type="entry name" value="FAD/NAD-binding_dom"/>
</dbReference>
<evidence type="ECO:0000256" key="6">
    <source>
        <dbReference type="ARBA" id="ARBA00022630"/>
    </source>
</evidence>
<evidence type="ECO:0000259" key="17">
    <source>
        <dbReference type="Pfam" id="PF02852"/>
    </source>
</evidence>
<dbReference type="Proteomes" id="UP000184436">
    <property type="component" value="Unassembled WGS sequence"/>
</dbReference>
<evidence type="ECO:0000256" key="5">
    <source>
        <dbReference type="ARBA" id="ARBA00022490"/>
    </source>
</evidence>
<evidence type="ECO:0000256" key="8">
    <source>
        <dbReference type="ARBA" id="ARBA00023002"/>
    </source>
</evidence>
<evidence type="ECO:0000256" key="10">
    <source>
        <dbReference type="ARBA" id="ARBA00023157"/>
    </source>
</evidence>
<dbReference type="InterPro" id="IPR036188">
    <property type="entry name" value="FAD/NAD-bd_sf"/>
</dbReference>
<dbReference type="OrthoDB" id="9800167at2"/>
<evidence type="ECO:0000256" key="13">
    <source>
        <dbReference type="PIRSR" id="PIRSR000350-2"/>
    </source>
</evidence>
<dbReference type="InterPro" id="IPR012999">
    <property type="entry name" value="Pyr_OxRdtase_I_AS"/>
</dbReference>
<dbReference type="PRINTS" id="PR00368">
    <property type="entry name" value="FADPNR"/>
</dbReference>
<evidence type="ECO:0000256" key="3">
    <source>
        <dbReference type="ARBA" id="ARBA00012608"/>
    </source>
</evidence>
<comment type="cofactor">
    <cofactor evidence="14 16">
        <name>FAD</name>
        <dbReference type="ChEBI" id="CHEBI:57692"/>
    </cofactor>
    <text evidence="14 16">Binds 1 FAD per subunit.</text>
</comment>
<evidence type="ECO:0000256" key="11">
    <source>
        <dbReference type="ARBA" id="ARBA00023284"/>
    </source>
</evidence>
<evidence type="ECO:0000259" key="18">
    <source>
        <dbReference type="Pfam" id="PF07992"/>
    </source>
</evidence>
<feature type="binding site" evidence="14">
    <location>
        <begin position="140"/>
        <end position="142"/>
    </location>
    <ligand>
        <name>FAD</name>
        <dbReference type="ChEBI" id="CHEBI:57692"/>
    </ligand>
</feature>
<evidence type="ECO:0000256" key="7">
    <source>
        <dbReference type="ARBA" id="ARBA00022827"/>
    </source>
</evidence>
<dbReference type="STRING" id="871325.SAMN05444349_11271"/>
<dbReference type="PRINTS" id="PR00411">
    <property type="entry name" value="PNDRDTASEI"/>
</dbReference>
<evidence type="ECO:0000256" key="4">
    <source>
        <dbReference type="ARBA" id="ARBA00016961"/>
    </source>
</evidence>
<evidence type="ECO:0000256" key="15">
    <source>
        <dbReference type="PIRSR" id="PIRSR000350-4"/>
    </source>
</evidence>
<evidence type="ECO:0000256" key="16">
    <source>
        <dbReference type="RuleBase" id="RU003692"/>
    </source>
</evidence>
<keyword evidence="7 14" id="KW-0274">FAD</keyword>
<keyword evidence="5" id="KW-0963">Cytoplasm</keyword>
<feature type="binding site" evidence="14">
    <location>
        <begin position="177"/>
        <end position="184"/>
    </location>
    <ligand>
        <name>NAD(+)</name>
        <dbReference type="ChEBI" id="CHEBI:57540"/>
    </ligand>
</feature>
<evidence type="ECO:0000256" key="1">
    <source>
        <dbReference type="ARBA" id="ARBA00004496"/>
    </source>
</evidence>
<keyword evidence="14" id="KW-0547">Nucleotide-binding</keyword>
<dbReference type="PROSITE" id="PS00076">
    <property type="entry name" value="PYRIDINE_REDOX_1"/>
    <property type="match status" value="1"/>
</dbReference>
<feature type="active site" description="Proton acceptor" evidence="13">
    <location>
        <position position="435"/>
    </location>
</feature>
<dbReference type="InterPro" id="IPR001100">
    <property type="entry name" value="Pyr_nuc-diS_OxRdtase"/>
</dbReference>
<evidence type="ECO:0000256" key="12">
    <source>
        <dbReference type="ARBA" id="ARBA00049187"/>
    </source>
</evidence>
<feature type="binding site" evidence="14">
    <location>
        <position position="303"/>
    </location>
    <ligand>
        <name>FAD</name>
        <dbReference type="ChEBI" id="CHEBI:57692"/>
    </ligand>
</feature>
<feature type="binding site" evidence="14">
    <location>
        <position position="200"/>
    </location>
    <ligand>
        <name>NAD(+)</name>
        <dbReference type="ChEBI" id="CHEBI:57540"/>
    </ligand>
</feature>
<dbReference type="GO" id="GO:0004148">
    <property type="term" value="F:dihydrolipoyl dehydrogenase (NADH) activity"/>
    <property type="evidence" value="ECO:0007669"/>
    <property type="project" value="UniProtKB-EC"/>
</dbReference>
<keyword evidence="6 16" id="KW-0285">Flavoprotein</keyword>
<reference evidence="19 20" key="1">
    <citation type="submission" date="2016-11" db="EMBL/GenBank/DDBJ databases">
        <authorList>
            <person name="Jaros S."/>
            <person name="Januszkiewicz K."/>
            <person name="Wedrychowicz H."/>
        </authorList>
    </citation>
    <scope>NUCLEOTIDE SEQUENCE [LARGE SCALE GENOMIC DNA]</scope>
    <source>
        <strain evidence="19 20">DSM 26883</strain>
    </source>
</reference>
<evidence type="ECO:0000256" key="9">
    <source>
        <dbReference type="ARBA" id="ARBA00023027"/>
    </source>
</evidence>
<dbReference type="InterPro" id="IPR004099">
    <property type="entry name" value="Pyr_nucl-diS_OxRdtase_dimer"/>
</dbReference>
<dbReference type="PANTHER" id="PTHR22912:SF217">
    <property type="entry name" value="DIHYDROLIPOYL DEHYDROGENASE"/>
    <property type="match status" value="1"/>
</dbReference>
<proteinExistence type="inferred from homology"/>
<feature type="binding site" evidence="14">
    <location>
        <position position="49"/>
    </location>
    <ligand>
        <name>FAD</name>
        <dbReference type="ChEBI" id="CHEBI:57692"/>
    </ligand>
</feature>
<feature type="disulfide bond" description="Redox-active" evidence="15">
    <location>
        <begin position="40"/>
        <end position="45"/>
    </location>
</feature>
<dbReference type="AlphaFoldDB" id="A0A1M4ZD94"/>
<dbReference type="Gene3D" id="3.50.50.60">
    <property type="entry name" value="FAD/NAD(P)-binding domain"/>
    <property type="match status" value="2"/>
</dbReference>
<dbReference type="GO" id="GO:0050660">
    <property type="term" value="F:flavin adenine dinucleotide binding"/>
    <property type="evidence" value="ECO:0007669"/>
    <property type="project" value="InterPro"/>
</dbReference>
<evidence type="ECO:0000256" key="14">
    <source>
        <dbReference type="PIRSR" id="PIRSR000350-3"/>
    </source>
</evidence>
<dbReference type="Gene3D" id="3.30.390.30">
    <property type="match status" value="1"/>
</dbReference>
<dbReference type="InterPro" id="IPR006258">
    <property type="entry name" value="Lipoamide_DH"/>
</dbReference>
<name>A0A1M4ZD94_9BACE</name>
<evidence type="ECO:0000313" key="19">
    <source>
        <dbReference type="EMBL" id="SHF15991.1"/>
    </source>
</evidence>
<comment type="catalytic activity">
    <reaction evidence="12 16">
        <text>N(6)-[(R)-dihydrolipoyl]-L-lysyl-[protein] + NAD(+) = N(6)-[(R)-lipoyl]-L-lysyl-[protein] + NADH + H(+)</text>
        <dbReference type="Rhea" id="RHEA:15045"/>
        <dbReference type="Rhea" id="RHEA-COMP:10474"/>
        <dbReference type="Rhea" id="RHEA-COMP:10475"/>
        <dbReference type="ChEBI" id="CHEBI:15378"/>
        <dbReference type="ChEBI" id="CHEBI:57540"/>
        <dbReference type="ChEBI" id="CHEBI:57945"/>
        <dbReference type="ChEBI" id="CHEBI:83099"/>
        <dbReference type="ChEBI" id="CHEBI:83100"/>
        <dbReference type="EC" id="1.8.1.4"/>
    </reaction>
</comment>
<dbReference type="SUPFAM" id="SSF55424">
    <property type="entry name" value="FAD/NAD-linked reductases, dimerisation (C-terminal) domain"/>
    <property type="match status" value="1"/>
</dbReference>
<gene>
    <name evidence="19" type="ORF">SAMN05444349_11271</name>
</gene>
<dbReference type="PANTHER" id="PTHR22912">
    <property type="entry name" value="DISULFIDE OXIDOREDUCTASE"/>
    <property type="match status" value="1"/>
</dbReference>
<keyword evidence="11 16" id="KW-0676">Redox-active center</keyword>
<keyword evidence="10" id="KW-1015">Disulfide bond</keyword>
<dbReference type="PIRSF" id="PIRSF000350">
    <property type="entry name" value="Mercury_reductase_MerA"/>
    <property type="match status" value="1"/>
</dbReference>
<dbReference type="InterPro" id="IPR050151">
    <property type="entry name" value="Class-I_Pyr_Nuc-Dis_Oxidored"/>
</dbReference>
<dbReference type="EC" id="1.8.1.4" evidence="3 16"/>
<evidence type="ECO:0000256" key="2">
    <source>
        <dbReference type="ARBA" id="ARBA00007532"/>
    </source>
</evidence>
<dbReference type="Pfam" id="PF07992">
    <property type="entry name" value="Pyr_redox_2"/>
    <property type="match status" value="1"/>
</dbReference>
<dbReference type="FunFam" id="3.30.390.30:FF:000001">
    <property type="entry name" value="Dihydrolipoyl dehydrogenase"/>
    <property type="match status" value="1"/>
</dbReference>
<comment type="similarity">
    <text evidence="2 16">Belongs to the class-I pyridine nucleotide-disulfide oxidoreductase family.</text>
</comment>
<comment type="miscellaneous">
    <text evidence="16">The active site is a redox-active disulfide bond.</text>
</comment>
<dbReference type="GO" id="GO:0005737">
    <property type="term" value="C:cytoplasm"/>
    <property type="evidence" value="ECO:0007669"/>
    <property type="project" value="UniProtKB-SubCell"/>
</dbReference>
<organism evidence="19 20">
    <name type="scientific">Bacteroides faecichinchillae</name>
    <dbReference type="NCBI Taxonomy" id="871325"/>
    <lineage>
        <taxon>Bacteria</taxon>
        <taxon>Pseudomonadati</taxon>
        <taxon>Bacteroidota</taxon>
        <taxon>Bacteroidia</taxon>
        <taxon>Bacteroidales</taxon>
        <taxon>Bacteroidaceae</taxon>
        <taxon>Bacteroides</taxon>
    </lineage>
</organism>
<evidence type="ECO:0000313" key="20">
    <source>
        <dbReference type="Proteomes" id="UP000184436"/>
    </source>
</evidence>
<protein>
    <recommendedName>
        <fullName evidence="4 16">Dihydrolipoyl dehydrogenase</fullName>
        <ecNumber evidence="3 16">1.8.1.4</ecNumber>
    </recommendedName>
</protein>
<dbReference type="SUPFAM" id="SSF51905">
    <property type="entry name" value="FAD/NAD(P)-binding domain"/>
    <property type="match status" value="1"/>
</dbReference>
<dbReference type="Pfam" id="PF02852">
    <property type="entry name" value="Pyr_redox_dim"/>
    <property type="match status" value="1"/>
</dbReference>
<accession>A0A1M4ZD94</accession>
<dbReference type="NCBIfam" id="TIGR01350">
    <property type="entry name" value="lipoamide_DH"/>
    <property type="match status" value="1"/>
</dbReference>
<feature type="domain" description="FAD/NAD(P)-binding" evidence="18">
    <location>
        <begin position="3"/>
        <end position="318"/>
    </location>
</feature>
<keyword evidence="8 16" id="KW-0560">Oxidoreductase</keyword>
<feature type="binding site" evidence="14">
    <location>
        <position position="263"/>
    </location>
    <ligand>
        <name>NAD(+)</name>
        <dbReference type="ChEBI" id="CHEBI:57540"/>
    </ligand>
</feature>
<keyword evidence="20" id="KW-1185">Reference proteome</keyword>
<dbReference type="GO" id="GO:0006103">
    <property type="term" value="P:2-oxoglutarate metabolic process"/>
    <property type="evidence" value="ECO:0007669"/>
    <property type="project" value="TreeGrafter"/>
</dbReference>
<sequence>MNFDIAIIGGGPAGYTAAERAGANGLKAVLFEKKAIGGVCLNEGCIPTKTLLYSAKILDSIKNAPKYGISSDTPSFDLTKIMNRKDKTVKMLTSGVKMTVNSYGVTIVEKEAYIEGEKDGLIRISCDGEIYQVKYLLVCTGSDTVIPPILGLSDIKYWTSREALEIKELPESLVIIGGGVIGMEFASFFNSMGVKVSVVEMMPEILGAMDKETSAMLRSEYAKRGVTFYLNTKVVEVKPTGVVIEKGGKTSTIEAEKILLSVGRKANIANVGLDKLSVELHRNGVQVDEHLQTSHPRIYACGDITGYSLLAHTAIREAEVAINHILGIDDRMNYDCIPGVVYTNPEVAGVGKTEEELIKQGISYRVMKLPMVYSGRFVAENEHGTGICKLIQDEFGRIIGCHMLGNPASELIVIAGIAIQKGYTVEEFQKSVFPHPTVGEIYHEVLFS</sequence>
<dbReference type="RefSeq" id="WP_073349696.1">
    <property type="nucleotide sequence ID" value="NZ_FQVD01000012.1"/>
</dbReference>
<dbReference type="EMBL" id="FQVD01000012">
    <property type="protein sequence ID" value="SHF15991.1"/>
    <property type="molecule type" value="Genomic_DNA"/>
</dbReference>
<keyword evidence="9 14" id="KW-0520">NAD</keyword>